<evidence type="ECO:0000313" key="2">
    <source>
        <dbReference type="EMBL" id="EFP81416.1"/>
    </source>
</evidence>
<evidence type="ECO:0000256" key="1">
    <source>
        <dbReference type="SAM" id="MobiDB-lite"/>
    </source>
</evidence>
<organism evidence="2 3">
    <name type="scientific">Puccinia graminis f. sp. tritici (strain CRL 75-36-700-3 / race SCCL)</name>
    <name type="common">Black stem rust fungus</name>
    <dbReference type="NCBI Taxonomy" id="418459"/>
    <lineage>
        <taxon>Eukaryota</taxon>
        <taxon>Fungi</taxon>
        <taxon>Dikarya</taxon>
        <taxon>Basidiomycota</taxon>
        <taxon>Pucciniomycotina</taxon>
        <taxon>Pucciniomycetes</taxon>
        <taxon>Pucciniales</taxon>
        <taxon>Pucciniaceae</taxon>
        <taxon>Puccinia</taxon>
    </lineage>
</organism>
<protein>
    <submittedName>
        <fullName evidence="2">Uncharacterized protein</fullName>
    </submittedName>
</protein>
<reference evidence="3" key="2">
    <citation type="journal article" date="2011" name="Proc. Natl. Acad. Sci. U.S.A.">
        <title>Obligate biotrophy features unraveled by the genomic analysis of rust fungi.</title>
        <authorList>
            <person name="Duplessis S."/>
            <person name="Cuomo C.A."/>
            <person name="Lin Y.-C."/>
            <person name="Aerts A."/>
            <person name="Tisserant E."/>
            <person name="Veneault-Fourrey C."/>
            <person name="Joly D.L."/>
            <person name="Hacquard S."/>
            <person name="Amselem J."/>
            <person name="Cantarel B.L."/>
            <person name="Chiu R."/>
            <person name="Coutinho P.M."/>
            <person name="Feau N."/>
            <person name="Field M."/>
            <person name="Frey P."/>
            <person name="Gelhaye E."/>
            <person name="Goldberg J."/>
            <person name="Grabherr M.G."/>
            <person name="Kodira C.D."/>
            <person name="Kohler A."/>
            <person name="Kuees U."/>
            <person name="Lindquist E.A."/>
            <person name="Lucas S.M."/>
            <person name="Mago R."/>
            <person name="Mauceli E."/>
            <person name="Morin E."/>
            <person name="Murat C."/>
            <person name="Pangilinan J.L."/>
            <person name="Park R."/>
            <person name="Pearson M."/>
            <person name="Quesneville H."/>
            <person name="Rouhier N."/>
            <person name="Sakthikumar S."/>
            <person name="Salamov A.A."/>
            <person name="Schmutz J."/>
            <person name="Selles B."/>
            <person name="Shapiro H."/>
            <person name="Tanguay P."/>
            <person name="Tuskan G.A."/>
            <person name="Henrissat B."/>
            <person name="Van de Peer Y."/>
            <person name="Rouze P."/>
            <person name="Ellis J.G."/>
            <person name="Dodds P.N."/>
            <person name="Schein J.E."/>
            <person name="Zhong S."/>
            <person name="Hamelin R.C."/>
            <person name="Grigoriev I.V."/>
            <person name="Szabo L.J."/>
            <person name="Martin F."/>
        </authorList>
    </citation>
    <scope>NUCLEOTIDE SEQUENCE [LARGE SCALE GENOMIC DNA]</scope>
    <source>
        <strain evidence="3">CRL 75-36-700-3 / race SCCL</strain>
    </source>
</reference>
<accession>E3KAJ9</accession>
<feature type="region of interest" description="Disordered" evidence="1">
    <location>
        <begin position="22"/>
        <end position="84"/>
    </location>
</feature>
<keyword evidence="3" id="KW-1185">Reference proteome</keyword>
<dbReference type="HOGENOM" id="CLU_2251393_0_0_1"/>
<dbReference type="GeneID" id="10537070"/>
<dbReference type="AlphaFoldDB" id="E3KAJ9"/>
<dbReference type="VEuPathDB" id="FungiDB:PGTG_07037"/>
<proteinExistence type="predicted"/>
<dbReference type="RefSeq" id="XP_003325835.1">
    <property type="nucleotide sequence ID" value="XM_003325787.1"/>
</dbReference>
<feature type="compositionally biased region" description="Basic residues" evidence="1">
    <location>
        <begin position="60"/>
        <end position="70"/>
    </location>
</feature>
<feature type="compositionally biased region" description="Polar residues" evidence="1">
    <location>
        <begin position="71"/>
        <end position="84"/>
    </location>
</feature>
<dbReference type="KEGG" id="pgr:PGTG_07037"/>
<reference key="1">
    <citation type="submission" date="2007-01" db="EMBL/GenBank/DDBJ databases">
        <title>The Genome Sequence of Puccinia graminis f. sp. tritici Strain CRL 75-36-700-3.</title>
        <authorList>
            <consortium name="The Broad Institute Genome Sequencing Platform"/>
            <person name="Birren B."/>
            <person name="Lander E."/>
            <person name="Galagan J."/>
            <person name="Nusbaum C."/>
            <person name="Devon K."/>
            <person name="Cuomo C."/>
            <person name="Jaffe D."/>
            <person name="Butler J."/>
            <person name="Alvarez P."/>
            <person name="Gnerre S."/>
            <person name="Grabherr M."/>
            <person name="Mauceli E."/>
            <person name="Brockman W."/>
            <person name="Young S."/>
            <person name="LaButti K."/>
            <person name="Sykes S."/>
            <person name="DeCaprio D."/>
            <person name="Crawford M."/>
            <person name="Koehrsen M."/>
            <person name="Engels R."/>
            <person name="Montgomery P."/>
            <person name="Pearson M."/>
            <person name="Howarth C."/>
            <person name="Larson L."/>
            <person name="White J."/>
            <person name="Zeng Q."/>
            <person name="Kodira C."/>
            <person name="Yandava C."/>
            <person name="Alvarado L."/>
            <person name="O'Leary S."/>
            <person name="Szabo L."/>
            <person name="Dean R."/>
            <person name="Schein J."/>
        </authorList>
    </citation>
    <scope>NUCLEOTIDE SEQUENCE</scope>
    <source>
        <strain>CRL 75-36-700-3</strain>
    </source>
</reference>
<dbReference type="InParanoid" id="E3KAJ9"/>
<sequence length="104" mass="11576">MIRVLKSVHTRGHRGVLKPKCAGRISRRARHWQASPREDGGVTEDKRRIGRMEMKTRVNSGKKKKDRIKKSSNQPNLSSKKVSTISVPSINLPLGYGFPAAGSD</sequence>
<dbReference type="EMBL" id="DS178278">
    <property type="protein sequence ID" value="EFP81416.1"/>
    <property type="molecule type" value="Genomic_DNA"/>
</dbReference>
<gene>
    <name evidence="2" type="ORF">PGTG_07037</name>
</gene>
<name>E3KAJ9_PUCGT</name>
<dbReference type="Proteomes" id="UP000008783">
    <property type="component" value="Unassembled WGS sequence"/>
</dbReference>
<evidence type="ECO:0000313" key="3">
    <source>
        <dbReference type="Proteomes" id="UP000008783"/>
    </source>
</evidence>
<feature type="compositionally biased region" description="Basic and acidic residues" evidence="1">
    <location>
        <begin position="36"/>
        <end position="56"/>
    </location>
</feature>